<organism evidence="4 5">
    <name type="scientific">Saccharibacillus alkalitolerans</name>
    <dbReference type="NCBI Taxonomy" id="2705290"/>
    <lineage>
        <taxon>Bacteria</taxon>
        <taxon>Bacillati</taxon>
        <taxon>Bacillota</taxon>
        <taxon>Bacilli</taxon>
        <taxon>Bacillales</taxon>
        <taxon>Paenibacillaceae</taxon>
        <taxon>Saccharibacillus</taxon>
    </lineage>
</organism>
<dbReference type="InterPro" id="IPR029787">
    <property type="entry name" value="Nucleotide_cyclase"/>
</dbReference>
<gene>
    <name evidence="4" type="ORF">GYN08_13845</name>
</gene>
<dbReference type="PANTHER" id="PTHR45138">
    <property type="entry name" value="REGULATORY COMPONENTS OF SENSORY TRANSDUCTION SYSTEM"/>
    <property type="match status" value="1"/>
</dbReference>
<feature type="transmembrane region" description="Helical" evidence="1">
    <location>
        <begin position="144"/>
        <end position="165"/>
    </location>
</feature>
<feature type="domain" description="PAC" evidence="2">
    <location>
        <begin position="295"/>
        <end position="347"/>
    </location>
</feature>
<dbReference type="PANTHER" id="PTHR45138:SF9">
    <property type="entry name" value="DIGUANYLATE CYCLASE DGCM-RELATED"/>
    <property type="match status" value="1"/>
</dbReference>
<dbReference type="Gene3D" id="3.30.450.20">
    <property type="entry name" value="PAS domain"/>
    <property type="match status" value="1"/>
</dbReference>
<dbReference type="InterPro" id="IPR035965">
    <property type="entry name" value="PAS-like_dom_sf"/>
</dbReference>
<dbReference type="PROSITE" id="PS50887">
    <property type="entry name" value="GGDEF"/>
    <property type="match status" value="1"/>
</dbReference>
<evidence type="ECO:0000259" key="2">
    <source>
        <dbReference type="PROSITE" id="PS50113"/>
    </source>
</evidence>
<dbReference type="Gene3D" id="3.30.70.270">
    <property type="match status" value="1"/>
</dbReference>
<dbReference type="Proteomes" id="UP000800303">
    <property type="component" value="Unassembled WGS sequence"/>
</dbReference>
<dbReference type="NCBIfam" id="TIGR00254">
    <property type="entry name" value="GGDEF"/>
    <property type="match status" value="1"/>
</dbReference>
<keyword evidence="1" id="KW-1133">Transmembrane helix</keyword>
<dbReference type="InterPro" id="IPR043128">
    <property type="entry name" value="Rev_trsase/Diguanyl_cyclase"/>
</dbReference>
<evidence type="ECO:0000256" key="1">
    <source>
        <dbReference type="SAM" id="Phobius"/>
    </source>
</evidence>
<proteinExistence type="predicted"/>
<keyword evidence="1" id="KW-0812">Transmembrane</keyword>
<dbReference type="CDD" id="cd01949">
    <property type="entry name" value="GGDEF"/>
    <property type="match status" value="1"/>
</dbReference>
<dbReference type="PROSITE" id="PS50113">
    <property type="entry name" value="PAC"/>
    <property type="match status" value="1"/>
</dbReference>
<keyword evidence="1" id="KW-0472">Membrane</keyword>
<evidence type="ECO:0000259" key="3">
    <source>
        <dbReference type="PROSITE" id="PS50887"/>
    </source>
</evidence>
<keyword evidence="5" id="KW-1185">Reference proteome</keyword>
<dbReference type="Pfam" id="PF16927">
    <property type="entry name" value="HisKA_7TM"/>
    <property type="match status" value="1"/>
</dbReference>
<comment type="caution">
    <text evidence="4">The sequence shown here is derived from an EMBL/GenBank/DDBJ whole genome shotgun (WGS) entry which is preliminary data.</text>
</comment>
<feature type="transmembrane region" description="Helical" evidence="1">
    <location>
        <begin position="177"/>
        <end position="197"/>
    </location>
</feature>
<feature type="transmembrane region" description="Helical" evidence="1">
    <location>
        <begin position="6"/>
        <end position="28"/>
    </location>
</feature>
<evidence type="ECO:0000313" key="5">
    <source>
        <dbReference type="Proteomes" id="UP000800303"/>
    </source>
</evidence>
<feature type="transmembrane region" description="Helical" evidence="1">
    <location>
        <begin position="35"/>
        <end position="55"/>
    </location>
</feature>
<dbReference type="InterPro" id="IPR000160">
    <property type="entry name" value="GGDEF_dom"/>
</dbReference>
<name>A0ABX0F7X2_9BACL</name>
<accession>A0ABX0F7X2</accession>
<feature type="transmembrane region" description="Helical" evidence="1">
    <location>
        <begin position="103"/>
        <end position="124"/>
    </location>
</feature>
<feature type="transmembrane region" description="Helical" evidence="1">
    <location>
        <begin position="203"/>
        <end position="224"/>
    </location>
</feature>
<evidence type="ECO:0000313" key="4">
    <source>
        <dbReference type="EMBL" id="NGZ76408.1"/>
    </source>
</evidence>
<dbReference type="EMBL" id="JAAFGS010000004">
    <property type="protein sequence ID" value="NGZ76408.1"/>
    <property type="molecule type" value="Genomic_DNA"/>
</dbReference>
<dbReference type="SUPFAM" id="SSF55073">
    <property type="entry name" value="Nucleotide cyclase"/>
    <property type="match status" value="1"/>
</dbReference>
<dbReference type="SUPFAM" id="SSF55785">
    <property type="entry name" value="PYP-like sensor domain (PAS domain)"/>
    <property type="match status" value="1"/>
</dbReference>
<sequence length="523" mass="58543">MAQQLLVYVAIILMGGALSLFLAVYALIRFRNAPGGTYYVLAALMASVLSFGYALELTSDDLEQIKFWIGIEYFSLPFLPVFTLLMCLEYAGVALGPWKKRALFVIPALTFVLQHTNDWHHLYYTSVGLRPGLDFPIVELGRGPWYMVHTLFLYGCFVLSMTVLLLRMRRARRRFRLQMTAMTAGLLVPIVGNLYYLAGTSPYGIDLGPVFISVSFVFHSMAVFRFRMFNVAPIARDIVFESMGDGVLVLNERDVVVDYNRAMLELAPGLTKRSIGDAAAEVLADHPEIAECIGHGRECDLKLEAAGPLYVHVRFSPIQDRYGRRSGSIVTFVHITERVMLEQELKKLANTDGLTELLNKKALIENSERALGRQAEGGPGVSVIMFDVDHFKRVNDTFGHEAGDRVLTEVAAVIRGVLDGRGIAGRYGGDEFVLCLPDTGPRDAYAYAERIRAAVEKLEIFVEERVVRVTSSFGVSNVEPERGSEALSMQTLMRRADHALYEAKQLGRNRVCLYRESERREAE</sequence>
<dbReference type="Pfam" id="PF00990">
    <property type="entry name" value="GGDEF"/>
    <property type="match status" value="1"/>
</dbReference>
<reference evidence="4 5" key="1">
    <citation type="submission" date="2020-01" db="EMBL/GenBank/DDBJ databases">
        <title>Polyphasic characterisation and genomic insights into a novel alkali tolerant bacterium VR-M41.</title>
        <authorList>
            <person name="Vemuluri V.R."/>
        </authorList>
    </citation>
    <scope>NUCLEOTIDE SEQUENCE [LARGE SCALE GENOMIC DNA]</scope>
    <source>
        <strain evidence="4 5">VR-M41</strain>
    </source>
</reference>
<protein>
    <submittedName>
        <fullName evidence="4">Diguanylate cyclase</fullName>
    </submittedName>
</protein>
<dbReference type="InterPro" id="IPR050469">
    <property type="entry name" value="Diguanylate_Cyclase"/>
</dbReference>
<dbReference type="InterPro" id="IPR000700">
    <property type="entry name" value="PAS-assoc_C"/>
</dbReference>
<feature type="domain" description="GGDEF" evidence="3">
    <location>
        <begin position="379"/>
        <end position="516"/>
    </location>
</feature>
<dbReference type="RefSeq" id="WP_166275168.1">
    <property type="nucleotide sequence ID" value="NZ_JAAFGS010000004.1"/>
</dbReference>
<feature type="transmembrane region" description="Helical" evidence="1">
    <location>
        <begin position="67"/>
        <end position="91"/>
    </location>
</feature>
<dbReference type="SMART" id="SM00267">
    <property type="entry name" value="GGDEF"/>
    <property type="match status" value="1"/>
</dbReference>
<dbReference type="InterPro" id="IPR031621">
    <property type="entry name" value="HisKA_7TM"/>
</dbReference>